<evidence type="ECO:0000256" key="5">
    <source>
        <dbReference type="SAM" id="Phobius"/>
    </source>
</evidence>
<keyword evidence="3 5" id="KW-1133">Transmembrane helix</keyword>
<organism evidence="7 8">
    <name type="scientific">Ramlibacter aquaticus</name>
    <dbReference type="NCBI Taxonomy" id="2780094"/>
    <lineage>
        <taxon>Bacteria</taxon>
        <taxon>Pseudomonadati</taxon>
        <taxon>Pseudomonadota</taxon>
        <taxon>Betaproteobacteria</taxon>
        <taxon>Burkholderiales</taxon>
        <taxon>Comamonadaceae</taxon>
        <taxon>Ramlibacter</taxon>
    </lineage>
</organism>
<keyword evidence="8" id="KW-1185">Reference proteome</keyword>
<dbReference type="EMBL" id="JADDOJ010000088">
    <property type="protein sequence ID" value="MBE7942272.1"/>
    <property type="molecule type" value="Genomic_DNA"/>
</dbReference>
<dbReference type="RefSeq" id="WP_193781828.1">
    <property type="nucleotide sequence ID" value="NZ_JADDOJ010000088.1"/>
</dbReference>
<evidence type="ECO:0000313" key="8">
    <source>
        <dbReference type="Proteomes" id="UP000715965"/>
    </source>
</evidence>
<comment type="caution">
    <text evidence="7">The sequence shown here is derived from an EMBL/GenBank/DDBJ whole genome shotgun (WGS) entry which is preliminary data.</text>
</comment>
<reference evidence="7 8" key="1">
    <citation type="submission" date="2020-10" db="EMBL/GenBank/DDBJ databases">
        <title>Draft genome of Ramlibacter aquaticus LMG 30558.</title>
        <authorList>
            <person name="Props R."/>
        </authorList>
    </citation>
    <scope>NUCLEOTIDE SEQUENCE [LARGE SCALE GENOMIC DNA]</scope>
    <source>
        <strain evidence="7 8">LMG 30558</strain>
    </source>
</reference>
<feature type="transmembrane region" description="Helical" evidence="5">
    <location>
        <begin position="77"/>
        <end position="102"/>
    </location>
</feature>
<gene>
    <name evidence="7" type="ORF">IM725_17000</name>
</gene>
<evidence type="ECO:0000256" key="4">
    <source>
        <dbReference type="ARBA" id="ARBA00023136"/>
    </source>
</evidence>
<accession>A0ABR9SKI3</accession>
<evidence type="ECO:0000259" key="6">
    <source>
        <dbReference type="Pfam" id="PF02656"/>
    </source>
</evidence>
<sequence>MKDPGLQPERTALAWNRSMLAVLGNGMLLLRVALQLPGAWLGVVLILVLAALAGCLRAGRARRQVLTKSTPQSAAPAAAMQALTGSALLCCCAATLELLLAMR</sequence>
<name>A0ABR9SKI3_9BURK</name>
<protein>
    <submittedName>
        <fullName evidence="7">DUF202 domain-containing protein</fullName>
    </submittedName>
</protein>
<keyword evidence="2 5" id="KW-0812">Transmembrane</keyword>
<evidence type="ECO:0000256" key="3">
    <source>
        <dbReference type="ARBA" id="ARBA00022989"/>
    </source>
</evidence>
<feature type="domain" description="DUF202" evidence="6">
    <location>
        <begin position="3"/>
        <end position="64"/>
    </location>
</feature>
<evidence type="ECO:0000256" key="1">
    <source>
        <dbReference type="ARBA" id="ARBA00004127"/>
    </source>
</evidence>
<evidence type="ECO:0000256" key="2">
    <source>
        <dbReference type="ARBA" id="ARBA00022692"/>
    </source>
</evidence>
<feature type="transmembrane region" description="Helical" evidence="5">
    <location>
        <begin position="12"/>
        <end position="33"/>
    </location>
</feature>
<feature type="transmembrane region" description="Helical" evidence="5">
    <location>
        <begin position="39"/>
        <end position="56"/>
    </location>
</feature>
<proteinExistence type="predicted"/>
<dbReference type="InterPro" id="IPR003807">
    <property type="entry name" value="DUF202"/>
</dbReference>
<dbReference type="Proteomes" id="UP000715965">
    <property type="component" value="Unassembled WGS sequence"/>
</dbReference>
<dbReference type="Pfam" id="PF02656">
    <property type="entry name" value="DUF202"/>
    <property type="match status" value="1"/>
</dbReference>
<comment type="subcellular location">
    <subcellularLocation>
        <location evidence="1">Endomembrane system</location>
        <topology evidence="1">Multi-pass membrane protein</topology>
    </subcellularLocation>
</comment>
<keyword evidence="4 5" id="KW-0472">Membrane</keyword>
<evidence type="ECO:0000313" key="7">
    <source>
        <dbReference type="EMBL" id="MBE7942272.1"/>
    </source>
</evidence>